<dbReference type="InterPro" id="IPR020936">
    <property type="entry name" value="TrhO"/>
</dbReference>
<keyword evidence="1" id="KW-0479">Metal-binding</keyword>
<dbReference type="GO" id="GO:0008270">
    <property type="term" value="F:zinc ion binding"/>
    <property type="evidence" value="ECO:0007669"/>
    <property type="project" value="UniProtKB-KW"/>
</dbReference>
<dbReference type="SMART" id="SM00450">
    <property type="entry name" value="RHOD"/>
    <property type="match status" value="1"/>
</dbReference>
<evidence type="ECO:0000259" key="3">
    <source>
        <dbReference type="PROSITE" id="PS50206"/>
    </source>
</evidence>
<dbReference type="Pfam" id="PF12368">
    <property type="entry name" value="Rhodanese_C"/>
    <property type="match status" value="1"/>
</dbReference>
<dbReference type="EMBL" id="JALJOR010000001">
    <property type="protein sequence ID" value="KAK9828526.1"/>
    <property type="molecule type" value="Genomic_DNA"/>
</dbReference>
<dbReference type="InterPro" id="IPR001763">
    <property type="entry name" value="Rhodanese-like_dom"/>
</dbReference>
<keyword evidence="2" id="KW-0862">Zinc</keyword>
<reference evidence="4 5" key="1">
    <citation type="journal article" date="2024" name="Nat. Commun.">
        <title>Phylogenomics reveals the evolutionary origins of lichenization in chlorophyte algae.</title>
        <authorList>
            <person name="Puginier C."/>
            <person name="Libourel C."/>
            <person name="Otte J."/>
            <person name="Skaloud P."/>
            <person name="Haon M."/>
            <person name="Grisel S."/>
            <person name="Petersen M."/>
            <person name="Berrin J.G."/>
            <person name="Delaux P.M."/>
            <person name="Dal Grande F."/>
            <person name="Keller J."/>
        </authorList>
    </citation>
    <scope>NUCLEOTIDE SEQUENCE [LARGE SCALE GENOMIC DNA]</scope>
    <source>
        <strain evidence="4 5">SAG 2043</strain>
    </source>
</reference>
<proteinExistence type="predicted"/>
<dbReference type="PANTHER" id="PTHR43268:SF6">
    <property type="entry name" value="THIOSULFATE SULFURTRANSFERASE_RHODANESE-LIKE DOMAIN-CONTAINING PROTEIN 2"/>
    <property type="match status" value="1"/>
</dbReference>
<dbReference type="PROSITE" id="PS50206">
    <property type="entry name" value="RHODANESE_3"/>
    <property type="match status" value="1"/>
</dbReference>
<dbReference type="CDD" id="cd01518">
    <property type="entry name" value="RHOD_YceA"/>
    <property type="match status" value="1"/>
</dbReference>
<dbReference type="Gene3D" id="3.40.50.1820">
    <property type="entry name" value="alpha/beta hydrolase"/>
    <property type="match status" value="1"/>
</dbReference>
<keyword evidence="1" id="KW-0863">Zinc-finger</keyword>
<dbReference type="InterPro" id="IPR022111">
    <property type="entry name" value="Rhodanese_C"/>
</dbReference>
<sequence>MQALCEQLQLRGRVRVAADGINVTLGGTMDHLNQHIAAVRAHPLLGSKATDFKLAPSAGPLSSQALRESGFDSLSVTLCKEVVTMGSSTAKIPPDKLPDVTARHVAPSEFHALLHGDAPTDKPTVLLDARNMYETRIGHFEVPGVPLLDPKLRCFSDLPSWIDSNEAALRDKRVLMYCTGGVRCERASAYLRSKGEAFRDVVQLQGGIQRYLEAFPDGGYFRGKNFVFDERVSVGSSSEDVVGQCLVCQASCDDYGPRLRCHHCRLLVLVCATCREQGDDNTGYTCELCVASRPAVAAARAPAAGSSPAAQPRRLRILCLHGFRQTGSSFKGRTAALAKKLRDIAELVAGGLCRTNCQHSQGEGQSPTKAQLEPHDDMAARILKLPRTAQPRHAWLVSPDELRPADSGNTEAQWVPAPTTADEQQHLRQTAGWARSVEHLQAVLRGQGPFDGVLGFSQGAGVAAMLIALQQQQQRKEQVLGTVQGTSFLPAKRKSPNIGAF</sequence>
<dbReference type="Pfam" id="PF00581">
    <property type="entry name" value="Rhodanese"/>
    <property type="match status" value="1"/>
</dbReference>
<dbReference type="Gene3D" id="3.40.250.10">
    <property type="entry name" value="Rhodanese-like domain"/>
    <property type="match status" value="1"/>
</dbReference>
<dbReference type="SUPFAM" id="SSF52821">
    <property type="entry name" value="Rhodanese/Cell cycle control phosphatase"/>
    <property type="match status" value="1"/>
</dbReference>
<evidence type="ECO:0000313" key="5">
    <source>
        <dbReference type="Proteomes" id="UP001489004"/>
    </source>
</evidence>
<dbReference type="PANTHER" id="PTHR43268">
    <property type="entry name" value="THIOSULFATE SULFURTRANSFERASE/RHODANESE-LIKE DOMAIN-CONTAINING PROTEIN 2"/>
    <property type="match status" value="1"/>
</dbReference>
<keyword evidence="5" id="KW-1185">Reference proteome</keyword>
<dbReference type="InterPro" id="IPR011011">
    <property type="entry name" value="Znf_FYVE_PHD"/>
</dbReference>
<feature type="domain" description="Rhodanese" evidence="3">
    <location>
        <begin position="120"/>
        <end position="220"/>
    </location>
</feature>
<accession>A0AAW1R432</accession>
<dbReference type="InterPro" id="IPR040503">
    <property type="entry name" value="TRHO_N"/>
</dbReference>
<organism evidence="4 5">
    <name type="scientific">[Myrmecia] bisecta</name>
    <dbReference type="NCBI Taxonomy" id="41462"/>
    <lineage>
        <taxon>Eukaryota</taxon>
        <taxon>Viridiplantae</taxon>
        <taxon>Chlorophyta</taxon>
        <taxon>core chlorophytes</taxon>
        <taxon>Trebouxiophyceae</taxon>
        <taxon>Trebouxiales</taxon>
        <taxon>Trebouxiaceae</taxon>
        <taxon>Myrmecia</taxon>
    </lineage>
</organism>
<dbReference type="Proteomes" id="UP001489004">
    <property type="component" value="Unassembled WGS sequence"/>
</dbReference>
<name>A0AAW1R432_9CHLO</name>
<dbReference type="SUPFAM" id="SSF57903">
    <property type="entry name" value="FYVE/PHD zinc finger"/>
    <property type="match status" value="1"/>
</dbReference>
<evidence type="ECO:0000256" key="1">
    <source>
        <dbReference type="ARBA" id="ARBA00022771"/>
    </source>
</evidence>
<dbReference type="Pfam" id="PF17773">
    <property type="entry name" value="UPF0176_N"/>
    <property type="match status" value="1"/>
</dbReference>
<protein>
    <recommendedName>
        <fullName evidence="3">Rhodanese domain-containing protein</fullName>
    </recommendedName>
</protein>
<evidence type="ECO:0000256" key="2">
    <source>
        <dbReference type="ARBA" id="ARBA00022833"/>
    </source>
</evidence>
<comment type="caution">
    <text evidence="4">The sequence shown here is derived from an EMBL/GenBank/DDBJ whole genome shotgun (WGS) entry which is preliminary data.</text>
</comment>
<dbReference type="InterPro" id="IPR029058">
    <property type="entry name" value="AB_hydrolase_fold"/>
</dbReference>
<dbReference type="Pfam" id="PF03959">
    <property type="entry name" value="FSH1"/>
    <property type="match status" value="1"/>
</dbReference>
<dbReference type="InterPro" id="IPR005645">
    <property type="entry name" value="FSH-like_dom"/>
</dbReference>
<dbReference type="InterPro" id="IPR036873">
    <property type="entry name" value="Rhodanese-like_dom_sf"/>
</dbReference>
<evidence type="ECO:0000313" key="4">
    <source>
        <dbReference type="EMBL" id="KAK9828526.1"/>
    </source>
</evidence>
<dbReference type="Gene3D" id="3.30.70.100">
    <property type="match status" value="1"/>
</dbReference>
<gene>
    <name evidence="4" type="ORF">WJX72_000594</name>
</gene>
<dbReference type="AlphaFoldDB" id="A0AAW1R432"/>